<dbReference type="GO" id="GO:0019698">
    <property type="term" value="P:D-galacturonate catabolic process"/>
    <property type="evidence" value="ECO:0007669"/>
    <property type="project" value="TreeGrafter"/>
</dbReference>
<dbReference type="Pfam" id="PF01553">
    <property type="entry name" value="Acyltransferase"/>
    <property type="match status" value="1"/>
</dbReference>
<dbReference type="SUPFAM" id="SSF69593">
    <property type="entry name" value="Glycerol-3-phosphate (1)-acyltransferase"/>
    <property type="match status" value="1"/>
</dbReference>
<accession>A0A1B8P1X2</accession>
<name>A0A1B8P1X2_HALEL</name>
<dbReference type="GO" id="GO:0016746">
    <property type="term" value="F:acyltransferase activity"/>
    <property type="evidence" value="ECO:0007669"/>
    <property type="project" value="UniProtKB-KW"/>
</dbReference>
<keyword evidence="2" id="KW-0808">Transferase</keyword>
<dbReference type="PATRIC" id="fig|2746.7.peg.617"/>
<dbReference type="InterPro" id="IPR002123">
    <property type="entry name" value="Plipid/glycerol_acylTrfase"/>
</dbReference>
<dbReference type="Proteomes" id="UP000092504">
    <property type="component" value="Unassembled WGS sequence"/>
</dbReference>
<dbReference type="GO" id="GO:0042840">
    <property type="term" value="P:D-glucuronate catabolic process"/>
    <property type="evidence" value="ECO:0007669"/>
    <property type="project" value="TreeGrafter"/>
</dbReference>
<evidence type="ECO:0000313" key="3">
    <source>
        <dbReference type="Proteomes" id="UP000092504"/>
    </source>
</evidence>
<gene>
    <name evidence="2" type="ORF">A8U91_00602</name>
</gene>
<sequence>MNNTQATLSDDPWAEIRPYQDEEVADVLARLARDPELLDALTRFRLPRLARLMPRLSRAIASFAIRREVRGVSDISAFQDRIAEYMQRMIRNSTTDFRVDGLDQLDPNTAYLFIGNHRDISLDPAFVNYALYLAGRNTVRIAIGDNLLQKPYVNDLMRLNKSFIVPRSARGKRAMLAAYQKLSAYIRHSITEDNHSIWMAQREGRAKDGIDRTDPAIIKMLTMARRGAERQAGTGDAIAELRLVPVSISYEYDPCDIQKARELHAIKTCGNYEKSEFEDIRSIVAGITGQKGRVHLRFGTPLSADFDSPEAVAEEIDRQVLAGYHLFPSHYLALEALGDAPHLLDLSEVTDADRARFQSRLAEVPEELRDWWLTQYANPVRNCATRE</sequence>
<evidence type="ECO:0000313" key="2">
    <source>
        <dbReference type="EMBL" id="OBX36261.1"/>
    </source>
</evidence>
<keyword evidence="2" id="KW-0012">Acyltransferase</keyword>
<comment type="caution">
    <text evidence="2">The sequence shown here is derived from an EMBL/GenBank/DDBJ whole genome shotgun (WGS) entry which is preliminary data.</text>
</comment>
<organism evidence="2 3">
    <name type="scientific">Halomonas elongata</name>
    <dbReference type="NCBI Taxonomy" id="2746"/>
    <lineage>
        <taxon>Bacteria</taxon>
        <taxon>Pseudomonadati</taxon>
        <taxon>Pseudomonadota</taxon>
        <taxon>Gammaproteobacteria</taxon>
        <taxon>Oceanospirillales</taxon>
        <taxon>Halomonadaceae</taxon>
        <taxon>Halomonas</taxon>
    </lineage>
</organism>
<reference evidence="2 3" key="1">
    <citation type="submission" date="2016-06" db="EMBL/GenBank/DDBJ databases">
        <title>Genome sequence of halotolerant plant growth promoting strain of Halomonas elongata HEK1 isolated from salterns of Rann of Kutch, Gujarat, India.</title>
        <authorList>
            <person name="Gaba S."/>
            <person name="Singh R.N."/>
            <person name="Abrol S."/>
            <person name="Kaushik R."/>
            <person name="Saxena A.K."/>
        </authorList>
    </citation>
    <scope>NUCLEOTIDE SEQUENCE [LARGE SCALE GENOMIC DNA]</scope>
    <source>
        <strain evidence="2 3">HEK1</strain>
    </source>
</reference>
<dbReference type="PANTHER" id="PTHR30068">
    <property type="entry name" value="URONATE ISOMERASE"/>
    <property type="match status" value="1"/>
</dbReference>
<protein>
    <submittedName>
        <fullName evidence="2">Acyltransferase</fullName>
    </submittedName>
</protein>
<dbReference type="PANTHER" id="PTHR30068:SF3">
    <property type="entry name" value="PHOSPHOLIPID_GLYCEROL ACYLTRANSFERASE DOMAIN-CONTAINING PROTEIN"/>
    <property type="match status" value="1"/>
</dbReference>
<dbReference type="AlphaFoldDB" id="A0A1B8P1X2"/>
<feature type="domain" description="Phospholipid/glycerol acyltransferase" evidence="1">
    <location>
        <begin position="97"/>
        <end position="179"/>
    </location>
</feature>
<dbReference type="EMBL" id="MAJD01000001">
    <property type="protein sequence ID" value="OBX36261.1"/>
    <property type="molecule type" value="Genomic_DNA"/>
</dbReference>
<proteinExistence type="predicted"/>
<evidence type="ECO:0000259" key="1">
    <source>
        <dbReference type="Pfam" id="PF01553"/>
    </source>
</evidence>